<keyword evidence="1" id="KW-1133">Transmembrane helix</keyword>
<reference evidence="2 3" key="1">
    <citation type="journal article" date="2023" name="bioRxiv">
        <title>High-quality genome assemblies of four members of thePodospora anserinaspecies complex.</title>
        <authorList>
            <person name="Ament-Velasquez S.L."/>
            <person name="Vogan A.A."/>
            <person name="Wallerman O."/>
            <person name="Hartmann F."/>
            <person name="Gautier V."/>
            <person name="Silar P."/>
            <person name="Giraud T."/>
            <person name="Johannesson H."/>
        </authorList>
    </citation>
    <scope>NUCLEOTIDE SEQUENCE [LARGE SCALE GENOMIC DNA]</scope>
    <source>
        <strain evidence="2 3">CBS 415.72m</strain>
    </source>
</reference>
<dbReference type="RefSeq" id="XP_062741410.1">
    <property type="nucleotide sequence ID" value="XM_062892794.1"/>
</dbReference>
<dbReference type="Proteomes" id="UP001323405">
    <property type="component" value="Unassembled WGS sequence"/>
</dbReference>
<dbReference type="GeneID" id="87912701"/>
<protein>
    <recommendedName>
        <fullName evidence="4">Coagulation factor 5/8 type domain-containing protein</fullName>
    </recommendedName>
</protein>
<evidence type="ECO:0000313" key="2">
    <source>
        <dbReference type="EMBL" id="KAK4652435.1"/>
    </source>
</evidence>
<accession>A0ABR0G9K0</accession>
<keyword evidence="3" id="KW-1185">Reference proteome</keyword>
<name>A0ABR0G9K0_9PEZI</name>
<gene>
    <name evidence="2" type="ORF">QC762_611130</name>
</gene>
<evidence type="ECO:0000313" key="3">
    <source>
        <dbReference type="Proteomes" id="UP001323405"/>
    </source>
</evidence>
<dbReference type="EMBL" id="JAFFHA010000008">
    <property type="protein sequence ID" value="KAK4652435.1"/>
    <property type="molecule type" value="Genomic_DNA"/>
</dbReference>
<evidence type="ECO:0000256" key="1">
    <source>
        <dbReference type="SAM" id="Phobius"/>
    </source>
</evidence>
<comment type="caution">
    <text evidence="2">The sequence shown here is derived from an EMBL/GenBank/DDBJ whole genome shotgun (WGS) entry which is preliminary data.</text>
</comment>
<keyword evidence="1" id="KW-0472">Membrane</keyword>
<feature type="transmembrane region" description="Helical" evidence="1">
    <location>
        <begin position="86"/>
        <end position="105"/>
    </location>
</feature>
<evidence type="ECO:0008006" key="4">
    <source>
        <dbReference type="Google" id="ProtNLM"/>
    </source>
</evidence>
<feature type="transmembrane region" description="Helical" evidence="1">
    <location>
        <begin position="125"/>
        <end position="142"/>
    </location>
</feature>
<organism evidence="2 3">
    <name type="scientific">Podospora pseudocomata</name>
    <dbReference type="NCBI Taxonomy" id="2093779"/>
    <lineage>
        <taxon>Eukaryota</taxon>
        <taxon>Fungi</taxon>
        <taxon>Dikarya</taxon>
        <taxon>Ascomycota</taxon>
        <taxon>Pezizomycotina</taxon>
        <taxon>Sordariomycetes</taxon>
        <taxon>Sordariomycetidae</taxon>
        <taxon>Sordariales</taxon>
        <taxon>Podosporaceae</taxon>
        <taxon>Podospora</taxon>
    </lineage>
</organism>
<keyword evidence="1" id="KW-0812">Transmembrane</keyword>
<sequence>MACTNCRRSDLPTTPTKPRTFHFPLSSFVLIYDIIFPGPNRAGQRSQQSCFQLELSIYLSIIYPPTSSNHPLHGSPCQKNPTMRSLFLFPIIWHLALAASVRSIFLFKDVMKSNTTALKTSGFNTLIMFGVGILSNGDIMYYSNTPGSQDVRVASGGVYVGGVALAQKVRSLKTGETGVTRLEISMNAQNVRNLIVTPGPGPETPLFRNFQALKEAWTLDAVNNDDESIYDLKSSVAFGRMLGQIGYKYTIAPYTNAQFWLNVKNQLNQGLKEQDWLLDRVYLQCYDGGAYNNPPGWQTFLGMKVVPLIWVINDSKPVYGATAAQARTRLTQWHQQSTLAGGGYWNDYDIEKMGLSYWDYGNVLASIFP</sequence>
<proteinExistence type="predicted"/>